<feature type="compositionally biased region" description="Polar residues" evidence="1">
    <location>
        <begin position="195"/>
        <end position="219"/>
    </location>
</feature>
<dbReference type="AlphaFoldDB" id="A0AAD6J4N8"/>
<comment type="caution">
    <text evidence="2">The sequence shown here is derived from an EMBL/GenBank/DDBJ whole genome shotgun (WGS) entry which is preliminary data.</text>
</comment>
<feature type="compositionally biased region" description="Basic and acidic residues" evidence="1">
    <location>
        <begin position="747"/>
        <end position="763"/>
    </location>
</feature>
<dbReference type="Proteomes" id="UP001221413">
    <property type="component" value="Unassembled WGS sequence"/>
</dbReference>
<evidence type="ECO:0000313" key="2">
    <source>
        <dbReference type="EMBL" id="KAJ6264329.1"/>
    </source>
</evidence>
<organism evidence="2 3">
    <name type="scientific">Drechslerella dactyloides</name>
    <name type="common">Nematode-trapping fungus</name>
    <name type="synonym">Arthrobotrys dactyloides</name>
    <dbReference type="NCBI Taxonomy" id="74499"/>
    <lineage>
        <taxon>Eukaryota</taxon>
        <taxon>Fungi</taxon>
        <taxon>Dikarya</taxon>
        <taxon>Ascomycota</taxon>
        <taxon>Pezizomycotina</taxon>
        <taxon>Orbiliomycetes</taxon>
        <taxon>Orbiliales</taxon>
        <taxon>Orbiliaceae</taxon>
        <taxon>Drechslerella</taxon>
    </lineage>
</organism>
<feature type="region of interest" description="Disordered" evidence="1">
    <location>
        <begin position="336"/>
        <end position="358"/>
    </location>
</feature>
<evidence type="ECO:0000313" key="3">
    <source>
        <dbReference type="Proteomes" id="UP001221413"/>
    </source>
</evidence>
<proteinExistence type="predicted"/>
<sequence length="867" mass="97455">MTNNIDHQAAFEWQRNEANFEDMVAVTPLKDFVGPLSWELPHGEVARPTQEPSWFFGQNTVRMDAPISMNLSLAPDLSARQPYDHRTASIPQLQPWNPQIANMAMQTPMPMPMPFPQNTSMPTSLPQSSPMPAMSFPNPWATPMPMQTPMMNTNQLNAENMQSQQSGPFVNFGFQAPQSFTSNSMNPGFAFPMNQSYPSQPGSFNFAFQQGGQNPTNAHPTFQMPQTQAQAPAQTPAQTSKRTETQAQAQAQENNPTTQPSAPPPMAMNTPTPSITNNGPYNPAFNTPQIPITGMNGFPPIAPVQMGFGNLASAYQPPTFPEMVTVIRDEPVSEILPDPEESESVPPLKSADDPPTERGYEGGFMDPEQYMEYMTSMAFVGKPTSTARERVPSALKKLPKMPEFKGDPENLEAVKGHLNLITDWFNRFSKTALCGHDRLEKEITKLDRELQWMEGEAERFRNMLALTVSDEKLSLSDCIGYLQTQVAKLESEIRVLRMHHRECKNLDHSLGTYPNASVGDRNIIGNYQVLLQRKEQEIRVIEVTLKQKSAMIEKLQSDLRISKQIIAGHQVHIQESANRLAFKDVWGQQLEHRSVTNSQKNNEMVEKYKQLYEYTKGIQDQNRDLKNLIEWAGGPAPPGSEMPKISFQDLFDKYQALYRTTRGVVEANERMTEQLKKAGEQDANQGGAVEHMEGVIGPGSLTGEQKATYEQMVKDKAELEKKLAEREAAIEKKTQEQSRLRQLNTKLMKDRKEGPPAAEHQRLISENEGLQKELQEQLSKNEGLAASNLKLNNLHLIKDIELEAIRRGQEVGEAQARPSGKKKKKGKAAEPDPNQKLMTLDQLMTIMAEDEFRHQMIEYLRRSGAIS</sequence>
<keyword evidence="3" id="KW-1185">Reference proteome</keyword>
<name>A0AAD6J4N8_DREDA</name>
<feature type="region of interest" description="Disordered" evidence="1">
    <location>
        <begin position="729"/>
        <end position="763"/>
    </location>
</feature>
<protein>
    <submittedName>
        <fullName evidence="2">Uncharacterized protein</fullName>
    </submittedName>
</protein>
<feature type="region of interest" description="Disordered" evidence="1">
    <location>
        <begin position="810"/>
        <end position="836"/>
    </location>
</feature>
<evidence type="ECO:0000256" key="1">
    <source>
        <dbReference type="SAM" id="MobiDB-lite"/>
    </source>
</evidence>
<gene>
    <name evidence="2" type="ORF">Dda_0474</name>
</gene>
<accession>A0AAD6J4N8</accession>
<feature type="compositionally biased region" description="Low complexity" evidence="1">
    <location>
        <begin position="220"/>
        <end position="260"/>
    </location>
</feature>
<feature type="region of interest" description="Disordered" evidence="1">
    <location>
        <begin position="195"/>
        <end position="280"/>
    </location>
</feature>
<reference evidence="2" key="1">
    <citation type="submission" date="2023-01" db="EMBL/GenBank/DDBJ databases">
        <title>The chitinases involved in constricting ring structure development in the nematode-trapping fungus Drechslerella dactyloides.</title>
        <authorList>
            <person name="Wang R."/>
            <person name="Zhang L."/>
            <person name="Tang P."/>
            <person name="Li S."/>
            <person name="Liang L."/>
        </authorList>
    </citation>
    <scope>NUCLEOTIDE SEQUENCE</scope>
    <source>
        <strain evidence="2">YMF1.00031</strain>
    </source>
</reference>
<dbReference type="EMBL" id="JAQGDS010000001">
    <property type="protein sequence ID" value="KAJ6264329.1"/>
    <property type="molecule type" value="Genomic_DNA"/>
</dbReference>
<feature type="compositionally biased region" description="Basic and acidic residues" evidence="1">
    <location>
        <begin position="729"/>
        <end position="739"/>
    </location>
</feature>